<dbReference type="Proteomes" id="UP000032361">
    <property type="component" value="Unassembled WGS sequence"/>
</dbReference>
<dbReference type="EMBL" id="JTDV01000016">
    <property type="protein sequence ID" value="KJD31271.1"/>
    <property type="molecule type" value="Genomic_DNA"/>
</dbReference>
<evidence type="ECO:0008006" key="4">
    <source>
        <dbReference type="Google" id="ProtNLM"/>
    </source>
</evidence>
<dbReference type="AlphaFoldDB" id="A0A0D7VWR4"/>
<evidence type="ECO:0000256" key="1">
    <source>
        <dbReference type="SAM" id="SignalP"/>
    </source>
</evidence>
<dbReference type="Gene3D" id="2.60.40.1930">
    <property type="match status" value="1"/>
</dbReference>
<feature type="chain" id="PRO_5002325029" description="Macroglobulin domain-containing protein" evidence="1">
    <location>
        <begin position="23"/>
        <end position="934"/>
    </location>
</feature>
<evidence type="ECO:0000313" key="2">
    <source>
        <dbReference type="EMBL" id="KJD31271.1"/>
    </source>
</evidence>
<dbReference type="STRING" id="1382798.PK35_15670"/>
<evidence type="ECO:0000313" key="3">
    <source>
        <dbReference type="Proteomes" id="UP000032361"/>
    </source>
</evidence>
<organism evidence="2 3">
    <name type="scientific">Neotamlana nanhaiensis</name>
    <dbReference type="NCBI Taxonomy" id="1382798"/>
    <lineage>
        <taxon>Bacteria</taxon>
        <taxon>Pseudomonadati</taxon>
        <taxon>Bacteroidota</taxon>
        <taxon>Flavobacteriia</taxon>
        <taxon>Flavobacteriales</taxon>
        <taxon>Flavobacteriaceae</taxon>
        <taxon>Neotamlana</taxon>
    </lineage>
</organism>
<keyword evidence="3" id="KW-1185">Reference proteome</keyword>
<feature type="signal peptide" evidence="1">
    <location>
        <begin position="1"/>
        <end position="22"/>
    </location>
</feature>
<name>A0A0D7VWR4_9FLAO</name>
<protein>
    <recommendedName>
        <fullName evidence="4">Macroglobulin domain-containing protein</fullName>
    </recommendedName>
</protein>
<proteinExistence type="predicted"/>
<accession>A0A0D7VWR4</accession>
<sequence>MKNEFLFKFNLIFFMFVSFVNAQNLPQIQPLSEFAFTEKIYLQLNNTIFTSNETVWFKAIVTDVFNHPKSLSGVVHVELVDFDKNILISKKLKLEKGIADSFFQLRESYPTGRYLIRAYTNWNRNFGKDFFFERYIDLFSLEDIDKGEVITNIVLTKTQEGEVKLSANINPQVIDETYAKDLKVHIHSKNLLDSVEIKKQKKQYALEYKIPTDAYSVKLKVELEDTKLKNNKLKVNNTHTKTIVIDKNFLDLQFFPEGGKLVDGLKSKLGYKGVKYNGLGTVVNGDIVDEKDNVLFEVLSNELGMGYIFLKPDITKTYYCKVTNADGTIYKYELPKVHKSGYVMSLLETTNYLNLKVETNVKNTDSLFVQIKMRGVLIQEHSFKVEDGFYQVLMQKNAFNEGIHSVVLLNNNHVPLCERLFYNFKESEKLNISVNTNKPRYSQRDKTKLNIVVANTNGQPVKTNLSLLVIDKKQLGDFRKLQPNILSHFLLSSELKGTIENPKYYFNKNSINRKRDMESLMLTQGWSNYVFNKTDTINSFSIKPETDLWISGIVNSVFNKNKPPKKTVDLSLFTFGDPRGFYLQKTDSLGRFAFNLGSQYADTLKFVIQSTNKKGVKKDYNIALDDALAPPKIYYEEQQNFQLADTIVTPYLNTSIENKKVNDGFVTPDNTIELNAVELTGYNLTPKREKVFKLHGPPDVVISNEELEKEEEKWMFGLYSVLRSKFPDDIRIKRVNKSGYDYFKTSQIGSGLDSFDMANAFGADFTFILIDGVLIDLYEYPLVSRLPVEGVKSFEILNHPKNARRYFYQIFPVSEDIAFKTFAIISIYTYSGKGLYGIGRTEGIFKGVISGFSPRKEFYAPKYDVLEPVDWDIADLRSTIHWSPSITTNEQGEAEIEFYNADTTGDMLIILEAISPDGKLGYFESTYQVSKWEK</sequence>
<keyword evidence="1" id="KW-0732">Signal</keyword>
<reference evidence="2 3" key="1">
    <citation type="journal article" date="2015" name="Antonie Van Leeuwenhoek">
        <title>Tamlana nanhaiensis sp. nov., isolated from surface seawater collected from the South China Sea.</title>
        <authorList>
            <person name="Liu X."/>
            <person name="Lai Q."/>
            <person name="Du Y."/>
            <person name="Li G."/>
            <person name="Sun F."/>
            <person name="Shao Z."/>
        </authorList>
    </citation>
    <scope>NUCLEOTIDE SEQUENCE [LARGE SCALE GENOMIC DNA]</scope>
    <source>
        <strain evidence="2 3">FHC16</strain>
    </source>
</reference>
<gene>
    <name evidence="2" type="ORF">PK35_15670</name>
</gene>
<dbReference type="PATRIC" id="fig|1382798.3.peg.1701"/>
<comment type="caution">
    <text evidence="2">The sequence shown here is derived from an EMBL/GenBank/DDBJ whole genome shotgun (WGS) entry which is preliminary data.</text>
</comment>